<dbReference type="EMBL" id="LXQA010401612">
    <property type="protein sequence ID" value="MCI49468.1"/>
    <property type="molecule type" value="Genomic_DNA"/>
</dbReference>
<sequence length="81" mass="8972">MSPYSLPKPTQNQNIKSCPVKLAGRQTATESDRGSEVSSLERQKATGKLTSSLACSLGDHSLFLRTKWRFKHQTTPKLIPT</sequence>
<comment type="caution">
    <text evidence="2">The sequence shown here is derived from an EMBL/GenBank/DDBJ whole genome shotgun (WGS) entry which is preliminary data.</text>
</comment>
<name>A0A392SKQ4_9FABA</name>
<evidence type="ECO:0000313" key="3">
    <source>
        <dbReference type="Proteomes" id="UP000265520"/>
    </source>
</evidence>
<keyword evidence="3" id="KW-1185">Reference proteome</keyword>
<feature type="compositionally biased region" description="Basic and acidic residues" evidence="1">
    <location>
        <begin position="30"/>
        <end position="44"/>
    </location>
</feature>
<organism evidence="2 3">
    <name type="scientific">Trifolium medium</name>
    <dbReference type="NCBI Taxonomy" id="97028"/>
    <lineage>
        <taxon>Eukaryota</taxon>
        <taxon>Viridiplantae</taxon>
        <taxon>Streptophyta</taxon>
        <taxon>Embryophyta</taxon>
        <taxon>Tracheophyta</taxon>
        <taxon>Spermatophyta</taxon>
        <taxon>Magnoliopsida</taxon>
        <taxon>eudicotyledons</taxon>
        <taxon>Gunneridae</taxon>
        <taxon>Pentapetalae</taxon>
        <taxon>rosids</taxon>
        <taxon>fabids</taxon>
        <taxon>Fabales</taxon>
        <taxon>Fabaceae</taxon>
        <taxon>Papilionoideae</taxon>
        <taxon>50 kb inversion clade</taxon>
        <taxon>NPAAA clade</taxon>
        <taxon>Hologalegina</taxon>
        <taxon>IRL clade</taxon>
        <taxon>Trifolieae</taxon>
        <taxon>Trifolium</taxon>
    </lineage>
</organism>
<accession>A0A392SKQ4</accession>
<feature type="region of interest" description="Disordered" evidence="1">
    <location>
        <begin position="1"/>
        <end position="47"/>
    </location>
</feature>
<dbReference type="AlphaFoldDB" id="A0A392SKQ4"/>
<proteinExistence type="predicted"/>
<protein>
    <submittedName>
        <fullName evidence="2">Uncharacterized protein</fullName>
    </submittedName>
</protein>
<evidence type="ECO:0000256" key="1">
    <source>
        <dbReference type="SAM" id="MobiDB-lite"/>
    </source>
</evidence>
<feature type="non-terminal residue" evidence="2">
    <location>
        <position position="81"/>
    </location>
</feature>
<reference evidence="2 3" key="1">
    <citation type="journal article" date="2018" name="Front. Plant Sci.">
        <title>Red Clover (Trifolium pratense) and Zigzag Clover (T. medium) - A Picture of Genomic Similarities and Differences.</title>
        <authorList>
            <person name="Dluhosova J."/>
            <person name="Istvanek J."/>
            <person name="Nedelnik J."/>
            <person name="Repkova J."/>
        </authorList>
    </citation>
    <scope>NUCLEOTIDE SEQUENCE [LARGE SCALE GENOMIC DNA]</scope>
    <source>
        <strain evidence="3">cv. 10/8</strain>
        <tissue evidence="2">Leaf</tissue>
    </source>
</reference>
<dbReference type="Proteomes" id="UP000265520">
    <property type="component" value="Unassembled WGS sequence"/>
</dbReference>
<evidence type="ECO:0000313" key="2">
    <source>
        <dbReference type="EMBL" id="MCI49468.1"/>
    </source>
</evidence>